<protein>
    <submittedName>
        <fullName evidence="3">Mce-associated membrane protein</fullName>
    </submittedName>
</protein>
<dbReference type="PANTHER" id="PTHR37042">
    <property type="entry name" value="OUTER MEMBRANE PROTEIN RV1973"/>
    <property type="match status" value="1"/>
</dbReference>
<dbReference type="AlphaFoldDB" id="A0A4R7W0J3"/>
<sequence length="181" mass="19186">MTRLRLPRPRIALPVSRRGRVVAALLLAALTVAAAATAVVLVLAARRAEAITDARFDAVAQARQRVARILTYSADTIDDDIERAREYTAGAFAEYYVPFARRAIAPAVRKEGTSSVAVVSRAAAVSATPDTVVVVVFIDQRTAGKTAPQPRTTSSTARVTMTKVAGQWLISELTPTSAGAP</sequence>
<reference evidence="3 4" key="1">
    <citation type="submission" date="2019-03" db="EMBL/GenBank/DDBJ databases">
        <title>Genomic Encyclopedia of Archaeal and Bacterial Type Strains, Phase II (KMG-II): from individual species to whole genera.</title>
        <authorList>
            <person name="Goeker M."/>
        </authorList>
    </citation>
    <scope>NUCLEOTIDE SEQUENCE [LARGE SCALE GENOMIC DNA]</scope>
    <source>
        <strain evidence="3 4">DSM 45499</strain>
    </source>
</reference>
<name>A0A4R7W0J3_9PSEU</name>
<dbReference type="Proteomes" id="UP000294927">
    <property type="component" value="Unassembled WGS sequence"/>
</dbReference>
<evidence type="ECO:0000256" key="2">
    <source>
        <dbReference type="ARBA" id="ARBA00023136"/>
    </source>
</evidence>
<proteinExistence type="predicted"/>
<dbReference type="GO" id="GO:0016020">
    <property type="term" value="C:membrane"/>
    <property type="evidence" value="ECO:0007669"/>
    <property type="project" value="UniProtKB-SubCell"/>
</dbReference>
<evidence type="ECO:0000313" key="3">
    <source>
        <dbReference type="EMBL" id="TDV55349.1"/>
    </source>
</evidence>
<evidence type="ECO:0000256" key="1">
    <source>
        <dbReference type="ARBA" id="ARBA00004370"/>
    </source>
</evidence>
<dbReference type="EMBL" id="SOCP01000003">
    <property type="protein sequence ID" value="TDV55349.1"/>
    <property type="molecule type" value="Genomic_DNA"/>
</dbReference>
<dbReference type="RefSeq" id="WP_133902423.1">
    <property type="nucleotide sequence ID" value="NZ_SOCP01000003.1"/>
</dbReference>
<keyword evidence="4" id="KW-1185">Reference proteome</keyword>
<accession>A0A4R7W0J3</accession>
<dbReference type="OrthoDB" id="3536396at2"/>
<comment type="caution">
    <text evidence="3">The sequence shown here is derived from an EMBL/GenBank/DDBJ whole genome shotgun (WGS) entry which is preliminary data.</text>
</comment>
<gene>
    <name evidence="3" type="ORF">CLV71_103590</name>
</gene>
<evidence type="ECO:0000313" key="4">
    <source>
        <dbReference type="Proteomes" id="UP000294927"/>
    </source>
</evidence>
<organism evidence="3 4">
    <name type="scientific">Actinophytocola oryzae</name>
    <dbReference type="NCBI Taxonomy" id="502181"/>
    <lineage>
        <taxon>Bacteria</taxon>
        <taxon>Bacillati</taxon>
        <taxon>Actinomycetota</taxon>
        <taxon>Actinomycetes</taxon>
        <taxon>Pseudonocardiales</taxon>
        <taxon>Pseudonocardiaceae</taxon>
    </lineage>
</organism>
<dbReference type="PANTHER" id="PTHR37042:SF4">
    <property type="entry name" value="OUTER MEMBRANE PROTEIN RV1973"/>
    <property type="match status" value="1"/>
</dbReference>
<keyword evidence="2" id="KW-0472">Membrane</keyword>
<comment type="subcellular location">
    <subcellularLocation>
        <location evidence="1">Membrane</location>
    </subcellularLocation>
</comment>